<keyword evidence="1" id="KW-0472">Membrane</keyword>
<keyword evidence="1" id="KW-1133">Transmembrane helix</keyword>
<dbReference type="SUPFAM" id="SSF52980">
    <property type="entry name" value="Restriction endonuclease-like"/>
    <property type="match status" value="1"/>
</dbReference>
<evidence type="ECO:0008006" key="6">
    <source>
        <dbReference type="Google" id="ProtNLM"/>
    </source>
</evidence>
<keyword evidence="5" id="KW-1185">Reference proteome</keyword>
<comment type="caution">
    <text evidence="4">The sequence shown here is derived from an EMBL/GenBank/DDBJ whole genome shotgun (WGS) entry which is preliminary data.</text>
</comment>
<dbReference type="Pfam" id="PF09588">
    <property type="entry name" value="YqaJ"/>
    <property type="match status" value="1"/>
</dbReference>
<feature type="domain" description="Mutator-like transposase" evidence="3">
    <location>
        <begin position="256"/>
        <end position="460"/>
    </location>
</feature>
<proteinExistence type="predicted"/>
<sequence>MSAHSHLQVLGVCMGNFLAACIYLGSWLIRGRMAAPESSGTSGDRDVPINSLIASMHKALNWCAVLPSITRLYETPSGDPTILRRNNRNKGLMNGQNLQESVHTIDGKTAVYLPCQVQVVSDQCPLWEMLLAMQMVQSDHSVLQSSNLVISRRTALYQPFAPATYDFRGYMDQSDTVSRSASSTRIVRASEAINSVSISTQYCVLANNIPHLHDDTELKGRRILDIGHIALITTLLSAAHSPTWKQPKKHAKVSRVQYTYFKCKNCNIENKTQTESYAEEETCINIITAAVSGSIVIGVGFLQLGELFDMPFMRKPMWNTRQEQVEVANKEMEKSAKDVAPLVCKCGDVFKEYFPLITVVADCMWGKRYYRSKYNSLSGLATELKKVLHLEVRNKYYAICDRKRRKSNIPPHKCYKSWTGASTAMEADGIVAGFAKGVPLHGIKYARLVGDGDSSVQNELIGSLPSGPYFLLRKDILNVPYHVFGDRTHCPERGYFCNGPKPKESNEKLGFFTEIQLALNRVAHHTNSLIEDVDNNCVEQFNYLVAKTIGGKRINFSMSQSFQNRYSTKLRQRRKKPVTKILLTYSKGPDGHYGPHTAEPLPDTLDDKLAVLKEECLKSLKEECTDEKRRAIQSNKKNQTTSKEWREQIRERITAPWFGKIRKMRTTTSCASVVEYICYPRFSGNADTRREYPYLGATPDGVIEESAIVEMKCPSLAKYISPEEAFTAGNLKFLRKENDTLRLKEQHPYFYQVQGQLNITEREVFYFAVWTSKGLLIDKVKRRNDMWQEIMLSKLSVF</sequence>
<name>A0ABQ9HIV3_9NEOP</name>
<dbReference type="InterPro" id="IPR011335">
    <property type="entry name" value="Restrct_endonuc-II-like"/>
</dbReference>
<dbReference type="Gene3D" id="3.90.320.10">
    <property type="match status" value="1"/>
</dbReference>
<evidence type="ECO:0000256" key="1">
    <source>
        <dbReference type="SAM" id="Phobius"/>
    </source>
</evidence>
<evidence type="ECO:0000259" key="3">
    <source>
        <dbReference type="Pfam" id="PF20700"/>
    </source>
</evidence>
<dbReference type="PANTHER" id="PTHR46609:SF8">
    <property type="entry name" value="YQAJ VIRAL RECOMBINASE DOMAIN-CONTAINING PROTEIN"/>
    <property type="match status" value="1"/>
</dbReference>
<reference evidence="4 5" key="1">
    <citation type="submission" date="2023-02" db="EMBL/GenBank/DDBJ databases">
        <title>LHISI_Scaffold_Assembly.</title>
        <authorList>
            <person name="Stuart O.P."/>
            <person name="Cleave R."/>
            <person name="Magrath M.J.L."/>
            <person name="Mikheyev A.S."/>
        </authorList>
    </citation>
    <scope>NUCLEOTIDE SEQUENCE [LARGE SCALE GENOMIC DNA]</scope>
    <source>
        <strain evidence="4">Daus_M_001</strain>
        <tissue evidence="4">Leg muscle</tissue>
    </source>
</reference>
<dbReference type="Proteomes" id="UP001159363">
    <property type="component" value="Chromosome 4"/>
</dbReference>
<dbReference type="InterPro" id="IPR049012">
    <property type="entry name" value="Mutator_transp_dom"/>
</dbReference>
<dbReference type="EMBL" id="JARBHB010000005">
    <property type="protein sequence ID" value="KAJ8883883.1"/>
    <property type="molecule type" value="Genomic_DNA"/>
</dbReference>
<dbReference type="InterPro" id="IPR019080">
    <property type="entry name" value="YqaJ_viral_recombinase"/>
</dbReference>
<dbReference type="Pfam" id="PF20700">
    <property type="entry name" value="Mutator"/>
    <property type="match status" value="1"/>
</dbReference>
<evidence type="ECO:0000313" key="4">
    <source>
        <dbReference type="EMBL" id="KAJ8883883.1"/>
    </source>
</evidence>
<dbReference type="InterPro" id="IPR011604">
    <property type="entry name" value="PDDEXK-like_dom_sf"/>
</dbReference>
<feature type="transmembrane region" description="Helical" evidence="1">
    <location>
        <begin position="7"/>
        <end position="29"/>
    </location>
</feature>
<protein>
    <recommendedName>
        <fullName evidence="6">YqaJ viral recombinase domain-containing protein</fullName>
    </recommendedName>
</protein>
<evidence type="ECO:0000259" key="2">
    <source>
        <dbReference type="Pfam" id="PF09588"/>
    </source>
</evidence>
<gene>
    <name evidence="4" type="ORF">PR048_015738</name>
</gene>
<keyword evidence="1" id="KW-0812">Transmembrane</keyword>
<accession>A0ABQ9HIV3</accession>
<organism evidence="4 5">
    <name type="scientific">Dryococelus australis</name>
    <dbReference type="NCBI Taxonomy" id="614101"/>
    <lineage>
        <taxon>Eukaryota</taxon>
        <taxon>Metazoa</taxon>
        <taxon>Ecdysozoa</taxon>
        <taxon>Arthropoda</taxon>
        <taxon>Hexapoda</taxon>
        <taxon>Insecta</taxon>
        <taxon>Pterygota</taxon>
        <taxon>Neoptera</taxon>
        <taxon>Polyneoptera</taxon>
        <taxon>Phasmatodea</taxon>
        <taxon>Verophasmatodea</taxon>
        <taxon>Anareolatae</taxon>
        <taxon>Phasmatidae</taxon>
        <taxon>Eurycanthinae</taxon>
        <taxon>Dryococelus</taxon>
    </lineage>
</organism>
<dbReference type="CDD" id="cd22343">
    <property type="entry name" value="PDDEXK_lambda_exonuclease-like"/>
    <property type="match status" value="1"/>
</dbReference>
<feature type="domain" description="YqaJ viral recombinase" evidence="2">
    <location>
        <begin position="690"/>
        <end position="762"/>
    </location>
</feature>
<dbReference type="InterPro" id="IPR051703">
    <property type="entry name" value="NF-kappa-B_Signaling_Reg"/>
</dbReference>
<dbReference type="PANTHER" id="PTHR46609">
    <property type="entry name" value="EXONUCLEASE, PHAGE-TYPE/RECB, C-TERMINAL DOMAIN-CONTAINING PROTEIN"/>
    <property type="match status" value="1"/>
</dbReference>
<evidence type="ECO:0000313" key="5">
    <source>
        <dbReference type="Proteomes" id="UP001159363"/>
    </source>
</evidence>